<dbReference type="EMBL" id="ASHM01017450">
    <property type="protein sequence ID" value="PNX99160.1"/>
    <property type="molecule type" value="Genomic_DNA"/>
</dbReference>
<comment type="caution">
    <text evidence="1">The sequence shown here is derived from an EMBL/GenBank/DDBJ whole genome shotgun (WGS) entry which is preliminary data.</text>
</comment>
<gene>
    <name evidence="1" type="ORF">L195_g022423</name>
</gene>
<protein>
    <submittedName>
        <fullName evidence="1">Uncharacterized protein</fullName>
    </submittedName>
</protein>
<evidence type="ECO:0000313" key="2">
    <source>
        <dbReference type="Proteomes" id="UP000236291"/>
    </source>
</evidence>
<organism evidence="1 2">
    <name type="scientific">Trifolium pratense</name>
    <name type="common">Red clover</name>
    <dbReference type="NCBI Taxonomy" id="57577"/>
    <lineage>
        <taxon>Eukaryota</taxon>
        <taxon>Viridiplantae</taxon>
        <taxon>Streptophyta</taxon>
        <taxon>Embryophyta</taxon>
        <taxon>Tracheophyta</taxon>
        <taxon>Spermatophyta</taxon>
        <taxon>Magnoliopsida</taxon>
        <taxon>eudicotyledons</taxon>
        <taxon>Gunneridae</taxon>
        <taxon>Pentapetalae</taxon>
        <taxon>rosids</taxon>
        <taxon>fabids</taxon>
        <taxon>Fabales</taxon>
        <taxon>Fabaceae</taxon>
        <taxon>Papilionoideae</taxon>
        <taxon>50 kb inversion clade</taxon>
        <taxon>NPAAA clade</taxon>
        <taxon>Hologalegina</taxon>
        <taxon>IRL clade</taxon>
        <taxon>Trifolieae</taxon>
        <taxon>Trifolium</taxon>
    </lineage>
</organism>
<accession>A0A2K3N826</accession>
<name>A0A2K3N826_TRIPR</name>
<reference evidence="1 2" key="1">
    <citation type="journal article" date="2014" name="Am. J. Bot.">
        <title>Genome assembly and annotation for red clover (Trifolium pratense; Fabaceae).</title>
        <authorList>
            <person name="Istvanek J."/>
            <person name="Jaros M."/>
            <person name="Krenek A."/>
            <person name="Repkova J."/>
        </authorList>
    </citation>
    <scope>NUCLEOTIDE SEQUENCE [LARGE SCALE GENOMIC DNA]</scope>
    <source>
        <strain evidence="2">cv. Tatra</strain>
        <tissue evidence="1">Young leaves</tissue>
    </source>
</reference>
<evidence type="ECO:0000313" key="1">
    <source>
        <dbReference type="EMBL" id="PNX99160.1"/>
    </source>
</evidence>
<reference evidence="1 2" key="2">
    <citation type="journal article" date="2017" name="Front. Plant Sci.">
        <title>Gene Classification and Mining of Molecular Markers Useful in Red Clover (Trifolium pratense) Breeding.</title>
        <authorList>
            <person name="Istvanek J."/>
            <person name="Dluhosova J."/>
            <person name="Dluhos P."/>
            <person name="Patkova L."/>
            <person name="Nedelnik J."/>
            <person name="Repkova J."/>
        </authorList>
    </citation>
    <scope>NUCLEOTIDE SEQUENCE [LARGE SCALE GENOMIC DNA]</scope>
    <source>
        <strain evidence="2">cv. Tatra</strain>
        <tissue evidence="1">Young leaves</tissue>
    </source>
</reference>
<proteinExistence type="predicted"/>
<sequence length="89" mass="9727">MIPPGLCGGTPGGLQDVTIPPHSLASLHACEEEDSIYSEKVLRLYAPSCHDEAHRATMVEAARVSGVHIHRVTMRSIVTRWEKGGQAYF</sequence>
<dbReference type="AlphaFoldDB" id="A0A2K3N826"/>
<dbReference type="Proteomes" id="UP000236291">
    <property type="component" value="Unassembled WGS sequence"/>
</dbReference>